<dbReference type="GO" id="GO:0005506">
    <property type="term" value="F:iron ion binding"/>
    <property type="evidence" value="ECO:0007669"/>
    <property type="project" value="UniProtKB-ARBA"/>
</dbReference>
<dbReference type="RefSeq" id="WP_145201626.1">
    <property type="nucleotide sequence ID" value="NZ_CP036267.1"/>
</dbReference>
<evidence type="ECO:0000313" key="4">
    <source>
        <dbReference type="Proteomes" id="UP000315724"/>
    </source>
</evidence>
<name>A0A517QRB4_9PLAN</name>
<evidence type="ECO:0000256" key="2">
    <source>
        <dbReference type="SAM" id="MobiDB-lite"/>
    </source>
</evidence>
<organism evidence="3 4">
    <name type="scientific">Thalassoglobus polymorphus</name>
    <dbReference type="NCBI Taxonomy" id="2527994"/>
    <lineage>
        <taxon>Bacteria</taxon>
        <taxon>Pseudomonadati</taxon>
        <taxon>Planctomycetota</taxon>
        <taxon>Planctomycetia</taxon>
        <taxon>Planctomycetales</taxon>
        <taxon>Planctomycetaceae</taxon>
        <taxon>Thalassoglobus</taxon>
    </lineage>
</organism>
<protein>
    <submittedName>
        <fullName evidence="3">1-deoxypentalenic acid 11-beta-hydroxylase</fullName>
        <ecNumber evidence="3">1.14.11.35</ecNumber>
    </submittedName>
</protein>
<evidence type="ECO:0000313" key="3">
    <source>
        <dbReference type="EMBL" id="QDT34148.1"/>
    </source>
</evidence>
<dbReference type="EMBL" id="CP036267">
    <property type="protein sequence ID" value="QDT34148.1"/>
    <property type="molecule type" value="Genomic_DNA"/>
</dbReference>
<keyword evidence="3" id="KW-0560">Oxidoreductase</keyword>
<keyword evidence="4" id="KW-1185">Reference proteome</keyword>
<reference evidence="3 4" key="1">
    <citation type="submission" date="2019-02" db="EMBL/GenBank/DDBJ databases">
        <title>Deep-cultivation of Planctomycetes and their phenomic and genomic characterization uncovers novel biology.</title>
        <authorList>
            <person name="Wiegand S."/>
            <person name="Jogler M."/>
            <person name="Boedeker C."/>
            <person name="Pinto D."/>
            <person name="Vollmers J."/>
            <person name="Rivas-Marin E."/>
            <person name="Kohn T."/>
            <person name="Peeters S.H."/>
            <person name="Heuer A."/>
            <person name="Rast P."/>
            <person name="Oberbeckmann S."/>
            <person name="Bunk B."/>
            <person name="Jeske O."/>
            <person name="Meyerdierks A."/>
            <person name="Storesund J.E."/>
            <person name="Kallscheuer N."/>
            <person name="Luecker S."/>
            <person name="Lage O.M."/>
            <person name="Pohl T."/>
            <person name="Merkel B.J."/>
            <person name="Hornburger P."/>
            <person name="Mueller R.-W."/>
            <person name="Bruemmer F."/>
            <person name="Labrenz M."/>
            <person name="Spormann A.M."/>
            <person name="Op den Camp H."/>
            <person name="Overmann J."/>
            <person name="Amann R."/>
            <person name="Jetten M.S.M."/>
            <person name="Mascher T."/>
            <person name="Medema M.H."/>
            <person name="Devos D.P."/>
            <person name="Kaster A.-K."/>
            <person name="Ovreas L."/>
            <person name="Rohde M."/>
            <person name="Galperin M.Y."/>
            <person name="Jogler C."/>
        </authorList>
    </citation>
    <scope>NUCLEOTIDE SEQUENCE [LARGE SCALE GENOMIC DNA]</scope>
    <source>
        <strain evidence="3 4">Mal48</strain>
    </source>
</reference>
<dbReference type="InterPro" id="IPR008775">
    <property type="entry name" value="Phytyl_CoA_dOase-like"/>
</dbReference>
<dbReference type="KEGG" id="tpol:Mal48_34080"/>
<dbReference type="OrthoDB" id="9814777at2"/>
<feature type="region of interest" description="Disordered" evidence="2">
    <location>
        <begin position="195"/>
        <end position="214"/>
    </location>
</feature>
<dbReference type="Proteomes" id="UP000315724">
    <property type="component" value="Chromosome"/>
</dbReference>
<evidence type="ECO:0000256" key="1">
    <source>
        <dbReference type="ARBA" id="ARBA00001954"/>
    </source>
</evidence>
<dbReference type="EC" id="1.14.11.35" evidence="3"/>
<dbReference type="GO" id="GO:0016706">
    <property type="term" value="F:2-oxoglutarate-dependent dioxygenase activity"/>
    <property type="evidence" value="ECO:0007669"/>
    <property type="project" value="UniProtKB-ARBA"/>
</dbReference>
<feature type="compositionally biased region" description="Polar residues" evidence="2">
    <location>
        <begin position="202"/>
        <end position="212"/>
    </location>
</feature>
<dbReference type="PANTHER" id="PTHR20883">
    <property type="entry name" value="PHYTANOYL-COA DIOXYGENASE DOMAIN CONTAINING 1"/>
    <property type="match status" value="1"/>
</dbReference>
<dbReference type="AlphaFoldDB" id="A0A517QRB4"/>
<comment type="cofactor">
    <cofactor evidence="1">
        <name>Fe(2+)</name>
        <dbReference type="ChEBI" id="CHEBI:29033"/>
    </cofactor>
</comment>
<dbReference type="SUPFAM" id="SSF51197">
    <property type="entry name" value="Clavaminate synthase-like"/>
    <property type="match status" value="1"/>
</dbReference>
<dbReference type="Gene3D" id="2.60.120.620">
    <property type="entry name" value="q2cbj1_9rhob like domain"/>
    <property type="match status" value="1"/>
</dbReference>
<gene>
    <name evidence="3" type="primary">ptlH_2</name>
    <name evidence="3" type="ORF">Mal48_34080</name>
</gene>
<accession>A0A517QRB4</accession>
<dbReference type="PANTHER" id="PTHR20883:SF48">
    <property type="entry name" value="ECTOINE DIOXYGENASE"/>
    <property type="match status" value="1"/>
</dbReference>
<sequence>MLTEYQLSTFQETGHLTVENVFTQEDISKALQDIESWSEEFLARMSEEQRRWFLERGGTAQALRKLDNPAYHREQFQQMAKHPDVVAIVEQLIGSGVSVFFSQVFMKPPEVGGPKPVHQDNFYFGPNDLDATLTVWIALDEATIENGCLYYGDGSHKREVLEHFAPEDEPFNLQVEADLMKQFEMTPAPVPSGGISFHHGNTLHQSSSNTSQRPRRAVAFHYLRNDAKLTKPGLPYDLDIVVKVS</sequence>
<dbReference type="Pfam" id="PF05721">
    <property type="entry name" value="PhyH"/>
    <property type="match status" value="1"/>
</dbReference>
<proteinExistence type="predicted"/>